<dbReference type="AlphaFoldDB" id="A0A813LNJ6"/>
<organism evidence="3 4">
    <name type="scientific">Polarella glacialis</name>
    <name type="common">Dinoflagellate</name>
    <dbReference type="NCBI Taxonomy" id="89957"/>
    <lineage>
        <taxon>Eukaryota</taxon>
        <taxon>Sar</taxon>
        <taxon>Alveolata</taxon>
        <taxon>Dinophyceae</taxon>
        <taxon>Suessiales</taxon>
        <taxon>Suessiaceae</taxon>
        <taxon>Polarella</taxon>
    </lineage>
</organism>
<gene>
    <name evidence="3" type="ORF">PGLA2088_LOCUS49391</name>
</gene>
<proteinExistence type="predicted"/>
<reference evidence="3" key="1">
    <citation type="submission" date="2021-02" db="EMBL/GenBank/DDBJ databases">
        <authorList>
            <person name="Dougan E. K."/>
            <person name="Rhodes N."/>
            <person name="Thang M."/>
            <person name="Chan C."/>
        </authorList>
    </citation>
    <scope>NUCLEOTIDE SEQUENCE</scope>
</reference>
<evidence type="ECO:0000259" key="2">
    <source>
        <dbReference type="Pfam" id="PF14560"/>
    </source>
</evidence>
<dbReference type="EMBL" id="CAJNNW010037023">
    <property type="protein sequence ID" value="CAE8738904.1"/>
    <property type="molecule type" value="Genomic_DNA"/>
</dbReference>
<feature type="domain" description="Ubiquitin-like" evidence="2">
    <location>
        <begin position="2"/>
        <end position="41"/>
    </location>
</feature>
<accession>A0A813LNJ6</accession>
<protein>
    <recommendedName>
        <fullName evidence="2">Ubiquitin-like domain-containing protein</fullName>
    </recommendedName>
</protein>
<dbReference type="Gene3D" id="3.10.20.90">
    <property type="entry name" value="Phosphatidylinositol 3-kinase Catalytic Subunit, Chain A, domain 1"/>
    <property type="match status" value="1"/>
</dbReference>
<dbReference type="Pfam" id="PF14560">
    <property type="entry name" value="Ubiquitin_2"/>
    <property type="match status" value="1"/>
</dbReference>
<name>A0A813LNJ6_POLGL</name>
<evidence type="ECO:0000313" key="3">
    <source>
        <dbReference type="EMBL" id="CAE8738904.1"/>
    </source>
</evidence>
<sequence>ELYLRRGGSDIIFLYDERKTLGDYGTKNGHEIHIKDINPHSISAHGGLEDVSQVEKYVMAEEDYDKLDNSVRALKKKAFEKAQREAAEEYAARKAAGEDMTPVPEAPEETAEEVAATWLCEVPSREPLRGQGQARV</sequence>
<feature type="region of interest" description="Disordered" evidence="1">
    <location>
        <begin position="90"/>
        <end position="113"/>
    </location>
</feature>
<evidence type="ECO:0000256" key="1">
    <source>
        <dbReference type="SAM" id="MobiDB-lite"/>
    </source>
</evidence>
<feature type="non-terminal residue" evidence="3">
    <location>
        <position position="1"/>
    </location>
</feature>
<dbReference type="InterPro" id="IPR000626">
    <property type="entry name" value="Ubiquitin-like_dom"/>
</dbReference>
<evidence type="ECO:0000313" key="4">
    <source>
        <dbReference type="Proteomes" id="UP000626109"/>
    </source>
</evidence>
<comment type="caution">
    <text evidence="3">The sequence shown here is derived from an EMBL/GenBank/DDBJ whole genome shotgun (WGS) entry which is preliminary data.</text>
</comment>
<dbReference type="Proteomes" id="UP000626109">
    <property type="component" value="Unassembled WGS sequence"/>
</dbReference>